<gene>
    <name evidence="4" type="ORF">SQ03_00880</name>
</gene>
<accession>A0ABR5HB37</accession>
<keyword evidence="1" id="KW-0175">Coiled coil</keyword>
<comment type="caution">
    <text evidence="4">The sequence shown here is derived from an EMBL/GenBank/DDBJ whole genome shotgun (WGS) entry which is preliminary data.</text>
</comment>
<organism evidence="4 5">
    <name type="scientific">Methylobacterium platani JCM 14648</name>
    <dbReference type="NCBI Taxonomy" id="1295136"/>
    <lineage>
        <taxon>Bacteria</taxon>
        <taxon>Pseudomonadati</taxon>
        <taxon>Pseudomonadota</taxon>
        <taxon>Alphaproteobacteria</taxon>
        <taxon>Hyphomicrobiales</taxon>
        <taxon>Methylobacteriaceae</taxon>
        <taxon>Methylobacterium</taxon>
    </lineage>
</organism>
<evidence type="ECO:0008006" key="6">
    <source>
        <dbReference type="Google" id="ProtNLM"/>
    </source>
</evidence>
<evidence type="ECO:0000259" key="2">
    <source>
        <dbReference type="Pfam" id="PF01548"/>
    </source>
</evidence>
<dbReference type="NCBIfam" id="NF033542">
    <property type="entry name" value="transpos_IS110"/>
    <property type="match status" value="1"/>
</dbReference>
<proteinExistence type="predicted"/>
<dbReference type="InterPro" id="IPR002525">
    <property type="entry name" value="Transp_IS110-like_N"/>
</dbReference>
<dbReference type="PANTHER" id="PTHR33055:SF13">
    <property type="entry name" value="TRANSPOSASE"/>
    <property type="match status" value="1"/>
</dbReference>
<feature type="domain" description="Transposase IS116/IS110/IS902 C-terminal" evidence="3">
    <location>
        <begin position="198"/>
        <end position="281"/>
    </location>
</feature>
<evidence type="ECO:0000259" key="3">
    <source>
        <dbReference type="Pfam" id="PF02371"/>
    </source>
</evidence>
<dbReference type="PANTHER" id="PTHR33055">
    <property type="entry name" value="TRANSPOSASE FOR INSERTION SEQUENCE ELEMENT IS1111A"/>
    <property type="match status" value="1"/>
</dbReference>
<evidence type="ECO:0000313" key="5">
    <source>
        <dbReference type="Proteomes" id="UP000035947"/>
    </source>
</evidence>
<dbReference type="Proteomes" id="UP000035947">
    <property type="component" value="Unassembled WGS sequence"/>
</dbReference>
<sequence>MTQPATAPTRFLGADVGKAEIVVHDTRGNARHTIPNKPKDLAAFAAKADLDATCLVVCEATGGYEDALLAALLAAECPAHRADARKVKAFIRSYGTLAKTDALDAKALAAYGQERHASLARWQAPDPAREKLQTLVLTRADFVATRTAYRNRLAAPGSTLVHAQLETLITALSEQIEALDEAMAKTLSEAAALKRAQKALTSIKGIGDTTAIILLALLPELGRLDRRQITSLAGLAPHPNQSGTTERYRRTKGGRPEVKQALFLPAQTAARFNPVLKEAYQRLLKAGKKPIVAIVAIMRRLLVIANARLRDAYAEEAKMALAAVAN</sequence>
<reference evidence="4 5" key="1">
    <citation type="submission" date="2015-01" db="EMBL/GenBank/DDBJ databases">
        <title>Genome sequencing of Methylobacterium platani JCM14648 type strain.</title>
        <authorList>
            <person name="Chaudhry V."/>
            <person name="Patil P.B."/>
        </authorList>
    </citation>
    <scope>NUCLEOTIDE SEQUENCE [LARGE SCALE GENOMIC DNA]</scope>
    <source>
        <strain evidence="4 5">JCM 14648</strain>
    </source>
</reference>
<evidence type="ECO:0000256" key="1">
    <source>
        <dbReference type="SAM" id="Coils"/>
    </source>
</evidence>
<dbReference type="RefSeq" id="WP_048431799.1">
    <property type="nucleotide sequence ID" value="NZ_JXOD01000008.1"/>
</dbReference>
<dbReference type="InterPro" id="IPR003346">
    <property type="entry name" value="Transposase_20"/>
</dbReference>
<dbReference type="Pfam" id="PF02371">
    <property type="entry name" value="Transposase_20"/>
    <property type="match status" value="1"/>
</dbReference>
<keyword evidence="5" id="KW-1185">Reference proteome</keyword>
<name>A0ABR5HB37_9HYPH</name>
<dbReference type="EMBL" id="JXOD01000008">
    <property type="protein sequence ID" value="KMO22310.1"/>
    <property type="molecule type" value="Genomic_DNA"/>
</dbReference>
<feature type="domain" description="Transposase IS110-like N-terminal" evidence="2">
    <location>
        <begin position="13"/>
        <end position="154"/>
    </location>
</feature>
<feature type="coiled-coil region" evidence="1">
    <location>
        <begin position="162"/>
        <end position="196"/>
    </location>
</feature>
<protein>
    <recommendedName>
        <fullName evidence="6">Mobile element protein</fullName>
    </recommendedName>
</protein>
<dbReference type="InterPro" id="IPR047650">
    <property type="entry name" value="Transpos_IS110"/>
</dbReference>
<evidence type="ECO:0000313" key="4">
    <source>
        <dbReference type="EMBL" id="KMO22310.1"/>
    </source>
</evidence>
<dbReference type="Pfam" id="PF01548">
    <property type="entry name" value="DEDD_Tnp_IS110"/>
    <property type="match status" value="1"/>
</dbReference>